<dbReference type="InterPro" id="IPR011990">
    <property type="entry name" value="TPR-like_helical_dom_sf"/>
</dbReference>
<keyword evidence="5" id="KW-1185">Reference proteome</keyword>
<dbReference type="AlphaFoldDB" id="A0A1N7K729"/>
<dbReference type="Gene3D" id="3.40.50.2300">
    <property type="match status" value="1"/>
</dbReference>
<dbReference type="Pfam" id="PF00072">
    <property type="entry name" value="Response_reg"/>
    <property type="match status" value="1"/>
</dbReference>
<dbReference type="Proteomes" id="UP000185639">
    <property type="component" value="Unassembled WGS sequence"/>
</dbReference>
<dbReference type="RefSeq" id="WP_076514478.1">
    <property type="nucleotide sequence ID" value="NZ_FTOH01000002.1"/>
</dbReference>
<protein>
    <submittedName>
        <fullName evidence="4">Tetratricopeptide repeat-containing protein</fullName>
    </submittedName>
</protein>
<gene>
    <name evidence="4" type="ORF">SAMN05421686_102355</name>
</gene>
<feature type="domain" description="Response regulatory" evidence="3">
    <location>
        <begin position="12"/>
        <end position="131"/>
    </location>
</feature>
<evidence type="ECO:0000313" key="4">
    <source>
        <dbReference type="EMBL" id="SIS57376.1"/>
    </source>
</evidence>
<dbReference type="SMART" id="SM00448">
    <property type="entry name" value="REC"/>
    <property type="match status" value="1"/>
</dbReference>
<dbReference type="PROSITE" id="PS50005">
    <property type="entry name" value="TPR"/>
    <property type="match status" value="1"/>
</dbReference>
<dbReference type="PANTHER" id="PTHR43228">
    <property type="entry name" value="TWO-COMPONENT RESPONSE REGULATOR"/>
    <property type="match status" value="1"/>
</dbReference>
<dbReference type="PANTHER" id="PTHR43228:SF1">
    <property type="entry name" value="TWO-COMPONENT RESPONSE REGULATOR ARR22"/>
    <property type="match status" value="1"/>
</dbReference>
<dbReference type="SUPFAM" id="SSF52172">
    <property type="entry name" value="CheY-like"/>
    <property type="match status" value="1"/>
</dbReference>
<dbReference type="GO" id="GO:0000160">
    <property type="term" value="P:phosphorelay signal transduction system"/>
    <property type="evidence" value="ECO:0007669"/>
    <property type="project" value="InterPro"/>
</dbReference>
<dbReference type="SUPFAM" id="SSF48452">
    <property type="entry name" value="TPR-like"/>
    <property type="match status" value="1"/>
</dbReference>
<keyword evidence="2" id="KW-0802">TPR repeat</keyword>
<keyword evidence="1" id="KW-0597">Phosphoprotein</keyword>
<dbReference type="OrthoDB" id="7298659at2"/>
<dbReference type="Pfam" id="PF13432">
    <property type="entry name" value="TPR_16"/>
    <property type="match status" value="2"/>
</dbReference>
<dbReference type="InterPro" id="IPR052048">
    <property type="entry name" value="ST_Response_Regulator"/>
</dbReference>
<dbReference type="InterPro" id="IPR001789">
    <property type="entry name" value="Sig_transdc_resp-reg_receiver"/>
</dbReference>
<dbReference type="EMBL" id="FTOH01000002">
    <property type="protein sequence ID" value="SIS57376.1"/>
    <property type="molecule type" value="Genomic_DNA"/>
</dbReference>
<accession>A0A1N7K729</accession>
<dbReference type="STRING" id="484498.SAMN05421686_102355"/>
<organism evidence="4 5">
    <name type="scientific">Thalassolituus maritimus</name>
    <dbReference type="NCBI Taxonomy" id="484498"/>
    <lineage>
        <taxon>Bacteria</taxon>
        <taxon>Pseudomonadati</taxon>
        <taxon>Pseudomonadota</taxon>
        <taxon>Gammaproteobacteria</taxon>
        <taxon>Oceanospirillales</taxon>
        <taxon>Oceanospirillaceae</taxon>
        <taxon>Thalassolituus</taxon>
    </lineage>
</organism>
<dbReference type="SMART" id="SM00028">
    <property type="entry name" value="TPR"/>
    <property type="match status" value="3"/>
</dbReference>
<evidence type="ECO:0000259" key="3">
    <source>
        <dbReference type="PROSITE" id="PS50110"/>
    </source>
</evidence>
<proteinExistence type="predicted"/>
<evidence type="ECO:0000256" key="1">
    <source>
        <dbReference type="PROSITE-ProRule" id="PRU00169"/>
    </source>
</evidence>
<evidence type="ECO:0000256" key="2">
    <source>
        <dbReference type="PROSITE-ProRule" id="PRU00339"/>
    </source>
</evidence>
<sequence length="545" mass="61530">MTEASFNLQGQKILIVDDLVEARSALKSMLTVLGADDVYSATDGREAVEYIMEHDFDLVLSDYNLGKGKDGQQILEEARYTNRLRATASFVMITGENAVDRVMGALEYDPDAYVTKPFTLSILRERLYRLSLLKTILLPMNRAIDQGQIDWAIEIADQIRVEHPRLLLPVSRLQGKLCLKQERYEDALEAYTRVLESRPASWARLGQAVCFHFLGDTDQAVSLIRATLLDHPLYVQCHDWLAKILVGLGKGEEAQRELEAAVKISPRAVLRQLELGQLALTNESYTVAQDAFEQAMRLARYSCYKSSSTYQQFVEAAQHNLDAEQTKENRLLCNKALRALDEMKQEFSGNMGVVFDATIAESRTYKAIEDDNKARSSADKAEGVLARIKEPTGEQQLTMTEVYIDTGQSEKAVNMVQTMKDQGVANKLLQRLGAIEERLSNINAREKSAELNEKGVSHYERGELKDAIAAFDQATRFEEAGISVLLNAIQAKVSYIENEELDVGQLKDCYRLLRRIGSVGHFDERHDRYQRLKETCERLRRSAGL</sequence>
<evidence type="ECO:0000313" key="5">
    <source>
        <dbReference type="Proteomes" id="UP000185639"/>
    </source>
</evidence>
<feature type="modified residue" description="4-aspartylphosphate" evidence="1">
    <location>
        <position position="62"/>
    </location>
</feature>
<feature type="repeat" description="TPR" evidence="2">
    <location>
        <begin position="168"/>
        <end position="201"/>
    </location>
</feature>
<dbReference type="InterPro" id="IPR019734">
    <property type="entry name" value="TPR_rpt"/>
</dbReference>
<dbReference type="Gene3D" id="1.25.40.10">
    <property type="entry name" value="Tetratricopeptide repeat domain"/>
    <property type="match status" value="2"/>
</dbReference>
<dbReference type="InterPro" id="IPR011006">
    <property type="entry name" value="CheY-like_superfamily"/>
</dbReference>
<dbReference type="CDD" id="cd17589">
    <property type="entry name" value="REC_TPR"/>
    <property type="match status" value="1"/>
</dbReference>
<name>A0A1N7K729_9GAMM</name>
<reference evidence="5" key="1">
    <citation type="submission" date="2017-01" db="EMBL/GenBank/DDBJ databases">
        <authorList>
            <person name="Varghese N."/>
            <person name="Submissions S."/>
        </authorList>
    </citation>
    <scope>NUCLEOTIDE SEQUENCE [LARGE SCALE GENOMIC DNA]</scope>
    <source>
        <strain evidence="5">DSM 24913</strain>
    </source>
</reference>
<dbReference type="PROSITE" id="PS50110">
    <property type="entry name" value="RESPONSE_REGULATORY"/>
    <property type="match status" value="1"/>
</dbReference>